<keyword evidence="2" id="KW-1185">Reference proteome</keyword>
<proteinExistence type="predicted"/>
<reference evidence="1 2" key="1">
    <citation type="submission" date="2010-10" db="EMBL/GenBank/DDBJ databases">
        <authorList>
            <person name="Muzny D."/>
            <person name="Qin X."/>
            <person name="Deng J."/>
            <person name="Jiang H."/>
            <person name="Liu Y."/>
            <person name="Qu J."/>
            <person name="Song X.-Z."/>
            <person name="Zhang L."/>
            <person name="Thornton R."/>
            <person name="Coyle M."/>
            <person name="Francisco L."/>
            <person name="Jackson L."/>
            <person name="Javaid M."/>
            <person name="Korchina V."/>
            <person name="Kovar C."/>
            <person name="Mata R."/>
            <person name="Mathew T."/>
            <person name="Ngo R."/>
            <person name="Nguyen L."/>
            <person name="Nguyen N."/>
            <person name="Okwuonu G."/>
            <person name="Ongeri F."/>
            <person name="Pham C."/>
            <person name="Simmons D."/>
            <person name="Wilczek-Boney K."/>
            <person name="Hale W."/>
            <person name="Jakkamsetti A."/>
            <person name="Pham P."/>
            <person name="Ruth R."/>
            <person name="San Lucas F."/>
            <person name="Warren J."/>
            <person name="Zhang J."/>
            <person name="Zhao Z."/>
            <person name="Zhou C."/>
            <person name="Zhu D."/>
            <person name="Lee S."/>
            <person name="Bess C."/>
            <person name="Blankenburg K."/>
            <person name="Forbes L."/>
            <person name="Fu Q."/>
            <person name="Gubbala S."/>
            <person name="Hirani K."/>
            <person name="Jayaseelan J.C."/>
            <person name="Lara F."/>
            <person name="Munidasa M."/>
            <person name="Palculict T."/>
            <person name="Patil S."/>
            <person name="Pu L.-L."/>
            <person name="Saada N."/>
            <person name="Tang L."/>
            <person name="Weissenberger G."/>
            <person name="Zhu Y."/>
            <person name="Hemphill L."/>
            <person name="Shang Y."/>
            <person name="Youmans B."/>
            <person name="Ayvaz T."/>
            <person name="Ross M."/>
            <person name="Santibanez J."/>
            <person name="Aqrawi P."/>
            <person name="Gross S."/>
            <person name="Joshi V."/>
            <person name="Fowler G."/>
            <person name="Nazareth L."/>
            <person name="Reid J."/>
            <person name="Worley K."/>
            <person name="Petrosino J."/>
            <person name="Highlander S."/>
            <person name="Gibbs R."/>
        </authorList>
    </citation>
    <scope>NUCLEOTIDE SEQUENCE [LARGE SCALE GENOMIC DNA]</scope>
    <source>
        <strain evidence="1 2">ATCC 33574</strain>
    </source>
</reference>
<sequence>MTVYEYRLLLRCANIMFFLHIERFFIDIFRFFLWPSRYYLGLFYVYKECNKAFGKKLLIKRFVTF</sequence>
<evidence type="ECO:0000313" key="2">
    <source>
        <dbReference type="Proteomes" id="UP000003112"/>
    </source>
</evidence>
<accession>E6K5P3</accession>
<name>E6K5P3_9BACT</name>
<evidence type="ECO:0000313" key="1">
    <source>
        <dbReference type="EMBL" id="EFU31169.1"/>
    </source>
</evidence>
<protein>
    <submittedName>
        <fullName evidence="1">Uncharacterized protein</fullName>
    </submittedName>
</protein>
<dbReference type="AlphaFoldDB" id="E6K5P3"/>
<dbReference type="EMBL" id="AEPD01000017">
    <property type="protein sequence ID" value="EFU31169.1"/>
    <property type="molecule type" value="Genomic_DNA"/>
</dbReference>
<gene>
    <name evidence="1" type="ORF">HMPREF6485_0885</name>
</gene>
<dbReference type="Proteomes" id="UP000003112">
    <property type="component" value="Unassembled WGS sequence"/>
</dbReference>
<comment type="caution">
    <text evidence="1">The sequence shown here is derived from an EMBL/GenBank/DDBJ whole genome shotgun (WGS) entry which is preliminary data.</text>
</comment>
<dbReference type="HOGENOM" id="CLU_2846120_0_0_10"/>
<dbReference type="STRING" id="873513.HMPREF6485_0885"/>
<organism evidence="1 2">
    <name type="scientific">Segatella buccae ATCC 33574</name>
    <dbReference type="NCBI Taxonomy" id="873513"/>
    <lineage>
        <taxon>Bacteria</taxon>
        <taxon>Pseudomonadati</taxon>
        <taxon>Bacteroidota</taxon>
        <taxon>Bacteroidia</taxon>
        <taxon>Bacteroidales</taxon>
        <taxon>Prevotellaceae</taxon>
        <taxon>Segatella</taxon>
    </lineage>
</organism>